<dbReference type="InterPro" id="IPR036388">
    <property type="entry name" value="WH-like_DNA-bd_sf"/>
</dbReference>
<dbReference type="GO" id="GO:0000976">
    <property type="term" value="F:transcription cis-regulatory region binding"/>
    <property type="evidence" value="ECO:0007669"/>
    <property type="project" value="TreeGrafter"/>
</dbReference>
<dbReference type="Pfam" id="PF00486">
    <property type="entry name" value="Trans_reg_C"/>
    <property type="match status" value="1"/>
</dbReference>
<evidence type="ECO:0000259" key="9">
    <source>
        <dbReference type="PROSITE" id="PS51755"/>
    </source>
</evidence>
<evidence type="ECO:0000313" key="12">
    <source>
        <dbReference type="Proteomes" id="UP000185655"/>
    </source>
</evidence>
<feature type="DNA-binding region" description="OmpR/PhoB-type" evidence="7">
    <location>
        <begin position="123"/>
        <end position="218"/>
    </location>
</feature>
<dbReference type="RefSeq" id="WP_031365535.1">
    <property type="nucleotide sequence ID" value="NZ_FPKS01000001.1"/>
</dbReference>
<dbReference type="GO" id="GO:0000156">
    <property type="term" value="F:phosphorelay response regulator activity"/>
    <property type="evidence" value="ECO:0007669"/>
    <property type="project" value="TreeGrafter"/>
</dbReference>
<dbReference type="GO" id="GO:0006355">
    <property type="term" value="P:regulation of DNA-templated transcription"/>
    <property type="evidence" value="ECO:0007669"/>
    <property type="project" value="InterPro"/>
</dbReference>
<dbReference type="InterPro" id="IPR011006">
    <property type="entry name" value="CheY-like_superfamily"/>
</dbReference>
<dbReference type="SUPFAM" id="SSF46894">
    <property type="entry name" value="C-terminal effector domain of the bipartite response regulators"/>
    <property type="match status" value="1"/>
</dbReference>
<keyword evidence="4 7" id="KW-0238">DNA-binding</keyword>
<proteinExistence type="predicted"/>
<keyword evidence="13" id="KW-1185">Reference proteome</keyword>
<evidence type="ECO:0000313" key="13">
    <source>
        <dbReference type="Proteomes" id="UP000218979"/>
    </source>
</evidence>
<keyword evidence="1 6" id="KW-0597">Phosphoprotein</keyword>
<dbReference type="InterPro" id="IPR039420">
    <property type="entry name" value="WalR-like"/>
</dbReference>
<accession>A0A1K2H4E4</accession>
<dbReference type="EMBL" id="FPKS01000001">
    <property type="protein sequence ID" value="SFZ70683.1"/>
    <property type="molecule type" value="Genomic_DNA"/>
</dbReference>
<dbReference type="PROSITE" id="PS51755">
    <property type="entry name" value="OMPR_PHOB"/>
    <property type="match status" value="1"/>
</dbReference>
<evidence type="ECO:0000259" key="8">
    <source>
        <dbReference type="PROSITE" id="PS50110"/>
    </source>
</evidence>
<dbReference type="PANTHER" id="PTHR48111">
    <property type="entry name" value="REGULATOR OF RPOS"/>
    <property type="match status" value="1"/>
</dbReference>
<dbReference type="EMBL" id="JXJT01000004">
    <property type="protein sequence ID" value="PCS04280.1"/>
    <property type="molecule type" value="Genomic_DNA"/>
</dbReference>
<dbReference type="PANTHER" id="PTHR48111:SF43">
    <property type="entry name" value="STAGE 0 SPORULATION PROTEIN A HOMOLOG"/>
    <property type="match status" value="1"/>
</dbReference>
<evidence type="ECO:0000256" key="3">
    <source>
        <dbReference type="ARBA" id="ARBA00023015"/>
    </source>
</evidence>
<evidence type="ECO:0000313" key="10">
    <source>
        <dbReference type="EMBL" id="PCS04280.1"/>
    </source>
</evidence>
<dbReference type="OrthoDB" id="9790442at2"/>
<evidence type="ECO:0000256" key="6">
    <source>
        <dbReference type="PROSITE-ProRule" id="PRU00169"/>
    </source>
</evidence>
<dbReference type="CDD" id="cd00383">
    <property type="entry name" value="trans_reg_C"/>
    <property type="match status" value="1"/>
</dbReference>
<feature type="domain" description="OmpR/PhoB-type" evidence="9">
    <location>
        <begin position="123"/>
        <end position="218"/>
    </location>
</feature>
<keyword evidence="5" id="KW-0804">Transcription</keyword>
<dbReference type="PROSITE" id="PS50110">
    <property type="entry name" value="RESPONSE_REGULATORY"/>
    <property type="match status" value="1"/>
</dbReference>
<dbReference type="SMART" id="SM00448">
    <property type="entry name" value="REC"/>
    <property type="match status" value="1"/>
</dbReference>
<dbReference type="Proteomes" id="UP000218979">
    <property type="component" value="Unassembled WGS sequence"/>
</dbReference>
<dbReference type="GO" id="GO:0005829">
    <property type="term" value="C:cytosol"/>
    <property type="evidence" value="ECO:0007669"/>
    <property type="project" value="TreeGrafter"/>
</dbReference>
<evidence type="ECO:0000256" key="2">
    <source>
        <dbReference type="ARBA" id="ARBA00023012"/>
    </source>
</evidence>
<evidence type="ECO:0000256" key="7">
    <source>
        <dbReference type="PROSITE-ProRule" id="PRU01091"/>
    </source>
</evidence>
<dbReference type="STRING" id="1122154.SAMN02746068_00286"/>
<protein>
    <submittedName>
        <fullName evidence="11">DNA-binding response regulator, OmpR family, contains REC and winged-helix (WHTH) domain</fullName>
    </submittedName>
    <submittedName>
        <fullName evidence="10">PhoB family transcriptional regulator</fullName>
    </submittedName>
</protein>
<dbReference type="InterPro" id="IPR001789">
    <property type="entry name" value="Sig_transdc_resp-reg_receiver"/>
</dbReference>
<keyword evidence="3" id="KW-0805">Transcription regulation</keyword>
<dbReference type="Gene3D" id="3.40.50.2300">
    <property type="match status" value="1"/>
</dbReference>
<dbReference type="Proteomes" id="UP000185655">
    <property type="component" value="Unassembled WGS sequence"/>
</dbReference>
<dbReference type="SUPFAM" id="SSF52172">
    <property type="entry name" value="CheY-like"/>
    <property type="match status" value="1"/>
</dbReference>
<dbReference type="Gene3D" id="1.10.10.10">
    <property type="entry name" value="Winged helix-like DNA-binding domain superfamily/Winged helix DNA-binding domain"/>
    <property type="match status" value="1"/>
</dbReference>
<dbReference type="Pfam" id="PF00072">
    <property type="entry name" value="Response_reg"/>
    <property type="match status" value="1"/>
</dbReference>
<dbReference type="InterPro" id="IPR016032">
    <property type="entry name" value="Sig_transdc_resp-reg_C-effctor"/>
</dbReference>
<organism evidence="11 12">
    <name type="scientific">Pseudolactococcus chungangensis CAU 28 = DSM 22330</name>
    <dbReference type="NCBI Taxonomy" id="1122154"/>
    <lineage>
        <taxon>Bacteria</taxon>
        <taxon>Bacillati</taxon>
        <taxon>Bacillota</taxon>
        <taxon>Bacilli</taxon>
        <taxon>Lactobacillales</taxon>
        <taxon>Streptococcaceae</taxon>
        <taxon>Pseudolactococcus</taxon>
    </lineage>
</organism>
<feature type="domain" description="Response regulatory" evidence="8">
    <location>
        <begin position="4"/>
        <end position="116"/>
    </location>
</feature>
<evidence type="ECO:0000313" key="11">
    <source>
        <dbReference type="EMBL" id="SFZ70683.1"/>
    </source>
</evidence>
<keyword evidence="2" id="KW-0902">Two-component regulatory system</keyword>
<dbReference type="InterPro" id="IPR001867">
    <property type="entry name" value="OmpR/PhoB-type_DNA-bd"/>
</dbReference>
<reference evidence="10 13" key="1">
    <citation type="submission" date="2014-12" db="EMBL/GenBank/DDBJ databases">
        <title>Draft genome sequences of 10 type strains of Lactococcus.</title>
        <authorList>
            <person name="Sun Z."/>
            <person name="Zhong Z."/>
            <person name="Liu W."/>
            <person name="Zhang W."/>
            <person name="Zhang H."/>
        </authorList>
    </citation>
    <scope>NUCLEOTIDE SEQUENCE [LARGE SCALE GENOMIC DNA]</scope>
    <source>
        <strain evidence="10 13">DSM 22330</strain>
    </source>
</reference>
<evidence type="ECO:0000256" key="4">
    <source>
        <dbReference type="ARBA" id="ARBA00023125"/>
    </source>
</evidence>
<dbReference type="AlphaFoldDB" id="A0A1K2H4E4"/>
<evidence type="ECO:0000256" key="5">
    <source>
        <dbReference type="ARBA" id="ARBA00023163"/>
    </source>
</evidence>
<evidence type="ECO:0000256" key="1">
    <source>
        <dbReference type="ARBA" id="ARBA00022553"/>
    </source>
</evidence>
<gene>
    <name evidence="10" type="ORF">RR45_GL001584</name>
    <name evidence="11" type="ORF">SAMN02746068_00286</name>
</gene>
<dbReference type="SMART" id="SM00862">
    <property type="entry name" value="Trans_reg_C"/>
    <property type="match status" value="1"/>
</dbReference>
<reference evidence="11 12" key="2">
    <citation type="submission" date="2016-11" db="EMBL/GenBank/DDBJ databases">
        <authorList>
            <person name="Jaros S."/>
            <person name="Januszkiewicz K."/>
            <person name="Wedrychowicz H."/>
        </authorList>
    </citation>
    <scope>NUCLEOTIDE SEQUENCE [LARGE SCALE GENOMIC DNA]</scope>
    <source>
        <strain evidence="11 12">DSM 22330</strain>
    </source>
</reference>
<dbReference type="GO" id="GO:0032993">
    <property type="term" value="C:protein-DNA complex"/>
    <property type="evidence" value="ECO:0007669"/>
    <property type="project" value="TreeGrafter"/>
</dbReference>
<name>A0A1K2H4E4_9LACT</name>
<feature type="modified residue" description="4-aspartylphosphate" evidence="6">
    <location>
        <position position="52"/>
    </location>
</feature>
<sequence>MKNKIFIVEDDETIVKLLREKLQEEFLVTSVMNFRAVAAEISEYQPDLVLMDITLPYFNGFYWTTEIRKTNDLPIVFISSASDEMNAVMAMNMGADDFVSKPFSVEVLVAKINALLRRTKGQVNHLSFEQFTLDLDGNFSDGQEKVSLTKTEMIILKALLEQAGHIVDKHDLLKKIWEGDDYIDDNTLNVNMSRLRKKLLQVNFDHIHTVRGVGYVIK</sequence>